<dbReference type="Gene3D" id="3.10.450.160">
    <property type="entry name" value="inner membrane protein cigr"/>
    <property type="match status" value="1"/>
</dbReference>
<reference evidence="3 4" key="1">
    <citation type="submission" date="2018-12" db="EMBL/GenBank/DDBJ databases">
        <title>Dyella dinghuensis sp. nov. DHOA06 and Dyella choica sp. nov. 4M-K27, isolated from forest soil.</title>
        <authorList>
            <person name="Qiu L.-H."/>
            <person name="Gao Z.-H."/>
        </authorList>
    </citation>
    <scope>NUCLEOTIDE SEQUENCE [LARGE SCALE GENOMIC DNA]</scope>
    <source>
        <strain evidence="3 4">DHOA06</strain>
    </source>
</reference>
<sequence length="104" mass="11432">MLAACGVMLVASQMAFAQYGPPGPPPPSRQGPPPGRGWSHQGWYHRGGYVPRQYRGGHYVVNDWRTYRLPPPRPGYHYIRSDNGDFLLAAIATGAIISIVANSR</sequence>
<dbReference type="EMBL" id="RYZR01000001">
    <property type="protein sequence ID" value="RUL67232.1"/>
    <property type="molecule type" value="Genomic_DNA"/>
</dbReference>
<keyword evidence="2" id="KW-0732">Signal</keyword>
<name>A0A3S0RWH6_9GAMM</name>
<dbReference type="OrthoDB" id="6025819at2"/>
<feature type="chain" id="PRO_5018777377" description="Transmembrane signal peptide protein" evidence="2">
    <location>
        <begin position="18"/>
        <end position="104"/>
    </location>
</feature>
<evidence type="ECO:0000313" key="3">
    <source>
        <dbReference type="EMBL" id="RUL67232.1"/>
    </source>
</evidence>
<dbReference type="InterPro" id="IPR024572">
    <property type="entry name" value="RcnB"/>
</dbReference>
<protein>
    <recommendedName>
        <fullName evidence="5">Transmembrane signal peptide protein</fullName>
    </recommendedName>
</protein>
<evidence type="ECO:0000256" key="1">
    <source>
        <dbReference type="SAM" id="MobiDB-lite"/>
    </source>
</evidence>
<feature type="region of interest" description="Disordered" evidence="1">
    <location>
        <begin position="19"/>
        <end position="39"/>
    </location>
</feature>
<keyword evidence="4" id="KW-1185">Reference proteome</keyword>
<accession>A0A3S0RWH6</accession>
<dbReference type="AlphaFoldDB" id="A0A3S0RWH6"/>
<proteinExistence type="predicted"/>
<evidence type="ECO:0000313" key="4">
    <source>
        <dbReference type="Proteomes" id="UP000267077"/>
    </source>
</evidence>
<evidence type="ECO:0008006" key="5">
    <source>
        <dbReference type="Google" id="ProtNLM"/>
    </source>
</evidence>
<dbReference type="Proteomes" id="UP000267077">
    <property type="component" value="Unassembled WGS sequence"/>
</dbReference>
<evidence type="ECO:0000256" key="2">
    <source>
        <dbReference type="SAM" id="SignalP"/>
    </source>
</evidence>
<feature type="compositionally biased region" description="Pro residues" evidence="1">
    <location>
        <begin position="21"/>
        <end position="35"/>
    </location>
</feature>
<gene>
    <name evidence="3" type="ORF">EKH79_00135</name>
</gene>
<organism evidence="3 4">
    <name type="scientific">Dyella dinghuensis</name>
    <dbReference type="NCBI Taxonomy" id="1920169"/>
    <lineage>
        <taxon>Bacteria</taxon>
        <taxon>Pseudomonadati</taxon>
        <taxon>Pseudomonadota</taxon>
        <taxon>Gammaproteobacteria</taxon>
        <taxon>Lysobacterales</taxon>
        <taxon>Rhodanobacteraceae</taxon>
        <taxon>Dyella</taxon>
    </lineage>
</organism>
<dbReference type="Pfam" id="PF11776">
    <property type="entry name" value="RcnB"/>
    <property type="match status" value="1"/>
</dbReference>
<comment type="caution">
    <text evidence="3">The sequence shown here is derived from an EMBL/GenBank/DDBJ whole genome shotgun (WGS) entry which is preliminary data.</text>
</comment>
<feature type="signal peptide" evidence="2">
    <location>
        <begin position="1"/>
        <end position="17"/>
    </location>
</feature>